<keyword evidence="1" id="KW-0472">Membrane</keyword>
<organism evidence="2">
    <name type="scientific">uncultured Caudovirales phage</name>
    <dbReference type="NCBI Taxonomy" id="2100421"/>
    <lineage>
        <taxon>Viruses</taxon>
        <taxon>Duplodnaviria</taxon>
        <taxon>Heunggongvirae</taxon>
        <taxon>Uroviricota</taxon>
        <taxon>Caudoviricetes</taxon>
        <taxon>Peduoviridae</taxon>
        <taxon>Maltschvirus</taxon>
        <taxon>Maltschvirus maltsch</taxon>
    </lineage>
</organism>
<proteinExistence type="predicted"/>
<feature type="non-terminal residue" evidence="2">
    <location>
        <position position="1"/>
    </location>
</feature>
<name>A0A6J5MEQ0_9CAUD</name>
<dbReference type="EMBL" id="LR796436">
    <property type="protein sequence ID" value="CAB4143823.1"/>
    <property type="molecule type" value="Genomic_DNA"/>
</dbReference>
<evidence type="ECO:0000256" key="1">
    <source>
        <dbReference type="SAM" id="Phobius"/>
    </source>
</evidence>
<evidence type="ECO:0000313" key="2">
    <source>
        <dbReference type="EMBL" id="CAB4143823.1"/>
    </source>
</evidence>
<accession>A0A6J5MEQ0</accession>
<keyword evidence="1" id="KW-0812">Transmembrane</keyword>
<reference evidence="2" key="1">
    <citation type="submission" date="2020-04" db="EMBL/GenBank/DDBJ databases">
        <authorList>
            <person name="Chiriac C."/>
            <person name="Salcher M."/>
            <person name="Ghai R."/>
            <person name="Kavagutti S V."/>
        </authorList>
    </citation>
    <scope>NUCLEOTIDE SEQUENCE</scope>
</reference>
<sequence>DDEDIPWSLLITVMAVLLCFFIVMPIIGYMLYDLHFATQAAVHEVKKMRQLRREILEERMYKQ</sequence>
<keyword evidence="1" id="KW-1133">Transmembrane helix</keyword>
<gene>
    <name evidence="2" type="ORF">UFOVP456_1</name>
</gene>
<protein>
    <submittedName>
        <fullName evidence="2">Uncharacterized protein</fullName>
    </submittedName>
</protein>
<feature type="transmembrane region" description="Helical" evidence="1">
    <location>
        <begin position="6"/>
        <end position="32"/>
    </location>
</feature>